<evidence type="ECO:0000313" key="2">
    <source>
        <dbReference type="Proteomes" id="UP000076584"/>
    </source>
</evidence>
<dbReference type="AlphaFoldDB" id="A0A166QUX3"/>
<dbReference type="SUPFAM" id="SSF53167">
    <property type="entry name" value="Purine and uridine phosphorylases"/>
    <property type="match status" value="1"/>
</dbReference>
<accession>A0A166QUX3</accession>
<dbReference type="InterPro" id="IPR035994">
    <property type="entry name" value="Nucleoside_phosphorylase_sf"/>
</dbReference>
<dbReference type="STRING" id="1573173.A0A166QUX3"/>
<evidence type="ECO:0000313" key="1">
    <source>
        <dbReference type="EMBL" id="KZL68378.1"/>
    </source>
</evidence>
<proteinExistence type="predicted"/>
<sequence length="130" mass="14930">MENDDLPPLAHVCATQHKSEQQHNRIHFDENNDRDGRRSALKQYNNHMLWRIRVYYVVLVLLPNIGKVNVANEIVRLRSIYSGLELALLTGICSGVPSLGTDYKMMLRDVIISKSIVQYDLGQQYLGEFS</sequence>
<dbReference type="GO" id="GO:0003824">
    <property type="term" value="F:catalytic activity"/>
    <property type="evidence" value="ECO:0007669"/>
    <property type="project" value="InterPro"/>
</dbReference>
<dbReference type="Gene3D" id="3.40.50.1580">
    <property type="entry name" value="Nucleoside phosphorylase domain"/>
    <property type="match status" value="1"/>
</dbReference>
<protein>
    <submittedName>
        <fullName evidence="1">Phosphorylase superfamily protein</fullName>
    </submittedName>
</protein>
<dbReference type="Proteomes" id="UP000076584">
    <property type="component" value="Unassembled WGS sequence"/>
</dbReference>
<gene>
    <name evidence="1" type="ORF">CI238_00251</name>
</gene>
<comment type="caution">
    <text evidence="1">The sequence shown here is derived from an EMBL/GenBank/DDBJ whole genome shotgun (WGS) entry which is preliminary data.</text>
</comment>
<dbReference type="EMBL" id="LFIW01002504">
    <property type="protein sequence ID" value="KZL68378.1"/>
    <property type="molecule type" value="Genomic_DNA"/>
</dbReference>
<organism evidence="1 2">
    <name type="scientific">Colletotrichum incanum</name>
    <name type="common">Soybean anthracnose fungus</name>
    <dbReference type="NCBI Taxonomy" id="1573173"/>
    <lineage>
        <taxon>Eukaryota</taxon>
        <taxon>Fungi</taxon>
        <taxon>Dikarya</taxon>
        <taxon>Ascomycota</taxon>
        <taxon>Pezizomycotina</taxon>
        <taxon>Sordariomycetes</taxon>
        <taxon>Hypocreomycetidae</taxon>
        <taxon>Glomerellales</taxon>
        <taxon>Glomerellaceae</taxon>
        <taxon>Colletotrichum</taxon>
        <taxon>Colletotrichum spaethianum species complex</taxon>
    </lineage>
</organism>
<keyword evidence="2" id="KW-1185">Reference proteome</keyword>
<name>A0A166QUX3_COLIC</name>
<dbReference type="GO" id="GO:0009116">
    <property type="term" value="P:nucleoside metabolic process"/>
    <property type="evidence" value="ECO:0007669"/>
    <property type="project" value="InterPro"/>
</dbReference>
<reference evidence="1 2" key="1">
    <citation type="submission" date="2015-06" db="EMBL/GenBank/DDBJ databases">
        <title>Survival trade-offs in plant roots during colonization by closely related pathogenic and mutualistic fungi.</title>
        <authorList>
            <person name="Hacquard S."/>
            <person name="Kracher B."/>
            <person name="Hiruma K."/>
            <person name="Weinman A."/>
            <person name="Muench P."/>
            <person name="Garrido Oter R."/>
            <person name="Ver Loren van Themaat E."/>
            <person name="Dallerey J.-F."/>
            <person name="Damm U."/>
            <person name="Henrissat B."/>
            <person name="Lespinet O."/>
            <person name="Thon M."/>
            <person name="Kemen E."/>
            <person name="McHardy A.C."/>
            <person name="Schulze-Lefert P."/>
            <person name="O'Connell R.J."/>
        </authorList>
    </citation>
    <scope>NUCLEOTIDE SEQUENCE [LARGE SCALE GENOMIC DNA]</scope>
    <source>
        <strain evidence="1 2">MAFF 238704</strain>
    </source>
</reference>